<dbReference type="AlphaFoldDB" id="A0A495DM46"/>
<reference evidence="2 3" key="1">
    <citation type="submission" date="2018-10" db="EMBL/GenBank/DDBJ databases">
        <title>Genomic Encyclopedia of Type Strains, Phase IV (KMG-IV): sequencing the most valuable type-strain genomes for metagenomic binning, comparative biology and taxonomic classification.</title>
        <authorList>
            <person name="Goeker M."/>
        </authorList>
    </citation>
    <scope>NUCLEOTIDE SEQUENCE [LARGE SCALE GENOMIC DNA]</scope>
    <source>
        <strain evidence="2 3">DSM 4734</strain>
    </source>
</reference>
<proteinExistence type="predicted"/>
<dbReference type="RefSeq" id="WP_121209851.1">
    <property type="nucleotide sequence ID" value="NZ_RBIM01000001.1"/>
</dbReference>
<sequence length="218" mass="23798">MMLQWTRRLLAALAMAGLTTSVSLAQSPEAGDALLAADRIPQPASSWSAVRLDADGHSRPARGLADGTLSLGADEHGVEALYRPADGHVYERDLGNPDYAVMEPAPRRPIYLDREHLRYLDVHVTAVSADRWQGEAVERLQLESRHSMTPEALSGEVVVTGDGIIVAADLSGTYAPEGQDDWHGWRGSYRLADLERGVDHDPYLFDWPETVAHLNAPG</sequence>
<evidence type="ECO:0000313" key="2">
    <source>
        <dbReference type="EMBL" id="RKR04003.1"/>
    </source>
</evidence>
<comment type="caution">
    <text evidence="2">The sequence shown here is derived from an EMBL/GenBank/DDBJ whole genome shotgun (WGS) entry which is preliminary data.</text>
</comment>
<feature type="chain" id="PRO_5019773477" evidence="1">
    <location>
        <begin position="26"/>
        <end position="218"/>
    </location>
</feature>
<feature type="signal peptide" evidence="1">
    <location>
        <begin position="1"/>
        <end position="25"/>
    </location>
</feature>
<gene>
    <name evidence="2" type="ORF">C7435_0446</name>
</gene>
<dbReference type="Proteomes" id="UP000273675">
    <property type="component" value="Unassembled WGS sequence"/>
</dbReference>
<organism evidence="2 3">
    <name type="scientific">Maricaulis maris</name>
    <dbReference type="NCBI Taxonomy" id="74318"/>
    <lineage>
        <taxon>Bacteria</taxon>
        <taxon>Pseudomonadati</taxon>
        <taxon>Pseudomonadota</taxon>
        <taxon>Alphaproteobacteria</taxon>
        <taxon>Maricaulales</taxon>
        <taxon>Maricaulaceae</taxon>
        <taxon>Maricaulis</taxon>
    </lineage>
</organism>
<evidence type="ECO:0000313" key="3">
    <source>
        <dbReference type="Proteomes" id="UP000273675"/>
    </source>
</evidence>
<keyword evidence="1" id="KW-0732">Signal</keyword>
<protein>
    <submittedName>
        <fullName evidence="2">Uncharacterized protein</fullName>
    </submittedName>
</protein>
<name>A0A495DM46_9PROT</name>
<dbReference type="EMBL" id="RBIM01000001">
    <property type="protein sequence ID" value="RKR04003.1"/>
    <property type="molecule type" value="Genomic_DNA"/>
</dbReference>
<accession>A0A495DM46</accession>
<evidence type="ECO:0000256" key="1">
    <source>
        <dbReference type="SAM" id="SignalP"/>
    </source>
</evidence>